<organism evidence="1 2">
    <name type="scientific">Vreelandella subterranea</name>
    <dbReference type="NCBI Taxonomy" id="416874"/>
    <lineage>
        <taxon>Bacteria</taxon>
        <taxon>Pseudomonadati</taxon>
        <taxon>Pseudomonadota</taxon>
        <taxon>Gammaproteobacteria</taxon>
        <taxon>Oceanospirillales</taxon>
        <taxon>Halomonadaceae</taxon>
        <taxon>Vreelandella</taxon>
    </lineage>
</organism>
<dbReference type="Proteomes" id="UP000198505">
    <property type="component" value="Unassembled WGS sequence"/>
</dbReference>
<sequence length="99" mass="11800">MRGFERVMLLCERKIQYLTRFGWALKWLNANISMTQPGGWLSQKIRTPGDRSARNRVFLQPRYGVIRFRQKPGFLEWWAKATTMKVWFLSMVMSEKGNL</sequence>
<protein>
    <submittedName>
        <fullName evidence="1">Uncharacterized protein</fullName>
    </submittedName>
</protein>
<proteinExistence type="predicted"/>
<keyword evidence="2" id="KW-1185">Reference proteome</keyword>
<name>A0A1H9WDK9_9GAMM</name>
<reference evidence="2" key="1">
    <citation type="submission" date="2016-10" db="EMBL/GenBank/DDBJ databases">
        <authorList>
            <person name="Varghese N."/>
            <person name="Submissions S."/>
        </authorList>
    </citation>
    <scope>NUCLEOTIDE SEQUENCE [LARGE SCALE GENOMIC DNA]</scope>
    <source>
        <strain evidence="2">CGMCC 1.6495</strain>
    </source>
</reference>
<evidence type="ECO:0000313" key="1">
    <source>
        <dbReference type="EMBL" id="SES31553.1"/>
    </source>
</evidence>
<gene>
    <name evidence="1" type="ORF">SAMN04487958_1142</name>
</gene>
<evidence type="ECO:0000313" key="2">
    <source>
        <dbReference type="Proteomes" id="UP000198505"/>
    </source>
</evidence>
<dbReference type="EMBL" id="FOGS01000014">
    <property type="protein sequence ID" value="SES31553.1"/>
    <property type="molecule type" value="Genomic_DNA"/>
</dbReference>
<accession>A0A1H9WDK9</accession>
<dbReference type="AlphaFoldDB" id="A0A1H9WDK9"/>